<gene>
    <name evidence="1" type="ORF">M9H77_29631</name>
</gene>
<organism evidence="1 2">
    <name type="scientific">Catharanthus roseus</name>
    <name type="common">Madagascar periwinkle</name>
    <name type="synonym">Vinca rosea</name>
    <dbReference type="NCBI Taxonomy" id="4058"/>
    <lineage>
        <taxon>Eukaryota</taxon>
        <taxon>Viridiplantae</taxon>
        <taxon>Streptophyta</taxon>
        <taxon>Embryophyta</taxon>
        <taxon>Tracheophyta</taxon>
        <taxon>Spermatophyta</taxon>
        <taxon>Magnoliopsida</taxon>
        <taxon>eudicotyledons</taxon>
        <taxon>Gunneridae</taxon>
        <taxon>Pentapetalae</taxon>
        <taxon>asterids</taxon>
        <taxon>lamiids</taxon>
        <taxon>Gentianales</taxon>
        <taxon>Apocynaceae</taxon>
        <taxon>Rauvolfioideae</taxon>
        <taxon>Vinceae</taxon>
        <taxon>Catharanthinae</taxon>
        <taxon>Catharanthus</taxon>
    </lineage>
</organism>
<protein>
    <submittedName>
        <fullName evidence="1">Uncharacterized protein</fullName>
    </submittedName>
</protein>
<keyword evidence="2" id="KW-1185">Reference proteome</keyword>
<reference evidence="2" key="1">
    <citation type="journal article" date="2023" name="Nat. Plants">
        <title>Single-cell RNA sequencing provides a high-resolution roadmap for understanding the multicellular compartmentation of specialized metabolism.</title>
        <authorList>
            <person name="Sun S."/>
            <person name="Shen X."/>
            <person name="Li Y."/>
            <person name="Li Y."/>
            <person name="Wang S."/>
            <person name="Li R."/>
            <person name="Zhang H."/>
            <person name="Shen G."/>
            <person name="Guo B."/>
            <person name="Wei J."/>
            <person name="Xu J."/>
            <person name="St-Pierre B."/>
            <person name="Chen S."/>
            <person name="Sun C."/>
        </authorList>
    </citation>
    <scope>NUCLEOTIDE SEQUENCE [LARGE SCALE GENOMIC DNA]</scope>
</reference>
<sequence length="176" mass="20106">MEASYDADWVMVVEYLESSMSRDLLGKFPDSSAFDFDYSQSSIWSPLVPRRLISTSSPDNPNRSSVLGCGLSKKFIYDEDRMGLTKIKKISAKIKKKLTDALFHNLQKYRKMKKRKKKGLDFSPLSSSNKVKPLSATPRKGWEKVLKAASKHFKNKNKRRDSIGHYPSHLTEADLT</sequence>
<accession>A0ACB9ZVR5</accession>
<evidence type="ECO:0000313" key="2">
    <source>
        <dbReference type="Proteomes" id="UP001060085"/>
    </source>
</evidence>
<evidence type="ECO:0000313" key="1">
    <source>
        <dbReference type="EMBL" id="KAI5652444.1"/>
    </source>
</evidence>
<name>A0ACB9ZVR5_CATRO</name>
<dbReference type="EMBL" id="CM044707">
    <property type="protein sequence ID" value="KAI5652444.1"/>
    <property type="molecule type" value="Genomic_DNA"/>
</dbReference>
<dbReference type="Proteomes" id="UP001060085">
    <property type="component" value="Linkage Group LG07"/>
</dbReference>
<proteinExistence type="predicted"/>
<comment type="caution">
    <text evidence="1">The sequence shown here is derived from an EMBL/GenBank/DDBJ whole genome shotgun (WGS) entry which is preliminary data.</text>
</comment>